<reference evidence="1" key="1">
    <citation type="journal article" date="2014" name="Front. Microbiol.">
        <title>High frequency of phylogenetically diverse reductive dehalogenase-homologous genes in deep subseafloor sedimentary metagenomes.</title>
        <authorList>
            <person name="Kawai M."/>
            <person name="Futagami T."/>
            <person name="Toyoda A."/>
            <person name="Takaki Y."/>
            <person name="Nishi S."/>
            <person name="Hori S."/>
            <person name="Arai W."/>
            <person name="Tsubouchi T."/>
            <person name="Morono Y."/>
            <person name="Uchiyama I."/>
            <person name="Ito T."/>
            <person name="Fujiyama A."/>
            <person name="Inagaki F."/>
            <person name="Takami H."/>
        </authorList>
    </citation>
    <scope>NUCLEOTIDE SEQUENCE</scope>
    <source>
        <strain evidence="1">Expedition CK06-06</strain>
    </source>
</reference>
<evidence type="ECO:0000313" key="1">
    <source>
        <dbReference type="EMBL" id="GAH32892.1"/>
    </source>
</evidence>
<sequence length="45" mass="5601">VLIFDYKILYNGLIENFKNNLILLRLYLQNYRFLILTFYDALKQR</sequence>
<name>X1EJV5_9ZZZZ</name>
<comment type="caution">
    <text evidence="1">The sequence shown here is derived from an EMBL/GenBank/DDBJ whole genome shotgun (WGS) entry which is preliminary data.</text>
</comment>
<protein>
    <submittedName>
        <fullName evidence="1">Uncharacterized protein</fullName>
    </submittedName>
</protein>
<accession>X1EJV5</accession>
<gene>
    <name evidence="1" type="ORF">S03H2_19881</name>
</gene>
<feature type="non-terminal residue" evidence="1">
    <location>
        <position position="1"/>
    </location>
</feature>
<proteinExistence type="predicted"/>
<dbReference type="EMBL" id="BARU01010425">
    <property type="protein sequence ID" value="GAH32892.1"/>
    <property type="molecule type" value="Genomic_DNA"/>
</dbReference>
<organism evidence="1">
    <name type="scientific">marine sediment metagenome</name>
    <dbReference type="NCBI Taxonomy" id="412755"/>
    <lineage>
        <taxon>unclassified sequences</taxon>
        <taxon>metagenomes</taxon>
        <taxon>ecological metagenomes</taxon>
    </lineage>
</organism>
<dbReference type="AlphaFoldDB" id="X1EJV5"/>